<dbReference type="Gene3D" id="3.40.50.1110">
    <property type="entry name" value="SGNH hydrolase"/>
    <property type="match status" value="1"/>
</dbReference>
<evidence type="ECO:0000256" key="1">
    <source>
        <dbReference type="SAM" id="SignalP"/>
    </source>
</evidence>
<name>A0ABT8IYS2_9MICO</name>
<dbReference type="EMBL" id="JAROCB010000002">
    <property type="protein sequence ID" value="MDN4597179.1"/>
    <property type="molecule type" value="Genomic_DNA"/>
</dbReference>
<evidence type="ECO:0000313" key="4">
    <source>
        <dbReference type="Proteomes" id="UP001174210"/>
    </source>
</evidence>
<keyword evidence="3" id="KW-0378">Hydrolase</keyword>
<feature type="signal peptide" evidence="1">
    <location>
        <begin position="1"/>
        <end position="21"/>
    </location>
</feature>
<feature type="domain" description="SGNH hydrolase-type esterase" evidence="2">
    <location>
        <begin position="67"/>
        <end position="232"/>
    </location>
</feature>
<dbReference type="InterPro" id="IPR036514">
    <property type="entry name" value="SGNH_hydro_sf"/>
</dbReference>
<evidence type="ECO:0000259" key="2">
    <source>
        <dbReference type="Pfam" id="PF13472"/>
    </source>
</evidence>
<dbReference type="PANTHER" id="PTHR30383:SF5">
    <property type="entry name" value="SGNH HYDROLASE-TYPE ESTERASE DOMAIN-CONTAINING PROTEIN"/>
    <property type="match status" value="1"/>
</dbReference>
<protein>
    <submittedName>
        <fullName evidence="3">SGNH/GDSL hydrolase family protein</fullName>
    </submittedName>
</protein>
<dbReference type="SUPFAM" id="SSF52266">
    <property type="entry name" value="SGNH hydrolase"/>
    <property type="match status" value="1"/>
</dbReference>
<dbReference type="InterPro" id="IPR013830">
    <property type="entry name" value="SGNH_hydro"/>
</dbReference>
<sequence>MKALPRILSALAGLAAGAVLAAVGWQRVQAKRASVAEGRVRLNEMLPVHSRWWRDAANDPGELLYVAIGDSAAQGIGASAPKNSYVGVIADHLRAVTGRTVRVVNLSVSGATVALAVADQLPKFTSLRPDIVTVSIGANDIAAFDPERFRAGLRAVFAAVPDHAIVADLPYFYLPWNERLVAEGNRILREEAAARGLQVVPLHATMRRQGIRGAFTQFAEDLFHPNDHGYRVWASAFLPAATARARELYPRTGTAERTVESTAEPLSA</sequence>
<proteinExistence type="predicted"/>
<dbReference type="GO" id="GO:0016787">
    <property type="term" value="F:hydrolase activity"/>
    <property type="evidence" value="ECO:0007669"/>
    <property type="project" value="UniProtKB-KW"/>
</dbReference>
<dbReference type="Proteomes" id="UP001174210">
    <property type="component" value="Unassembled WGS sequence"/>
</dbReference>
<dbReference type="PANTHER" id="PTHR30383">
    <property type="entry name" value="THIOESTERASE 1/PROTEASE 1/LYSOPHOSPHOLIPASE L1"/>
    <property type="match status" value="1"/>
</dbReference>
<organism evidence="3 4">
    <name type="scientific">Leifsonia virtsii</name>
    <dbReference type="NCBI Taxonomy" id="3035915"/>
    <lineage>
        <taxon>Bacteria</taxon>
        <taxon>Bacillati</taxon>
        <taxon>Actinomycetota</taxon>
        <taxon>Actinomycetes</taxon>
        <taxon>Micrococcales</taxon>
        <taxon>Microbacteriaceae</taxon>
        <taxon>Leifsonia</taxon>
    </lineage>
</organism>
<evidence type="ECO:0000313" key="3">
    <source>
        <dbReference type="EMBL" id="MDN4597179.1"/>
    </source>
</evidence>
<dbReference type="InterPro" id="IPR051532">
    <property type="entry name" value="Ester_Hydrolysis_Enzymes"/>
</dbReference>
<reference evidence="3" key="1">
    <citation type="submission" date="2023-03" db="EMBL/GenBank/DDBJ databases">
        <title>MT1 and MT2 Draft Genomes of Novel Species.</title>
        <authorList>
            <person name="Venkateswaran K."/>
        </authorList>
    </citation>
    <scope>NUCLEOTIDE SEQUENCE</scope>
    <source>
        <strain evidence="3">F6_8S_P_1A</strain>
    </source>
</reference>
<dbReference type="RefSeq" id="WP_301217926.1">
    <property type="nucleotide sequence ID" value="NZ_JAROCB010000002.1"/>
</dbReference>
<accession>A0ABT8IYS2</accession>
<gene>
    <name evidence="3" type="ORF">P5G59_08510</name>
</gene>
<comment type="caution">
    <text evidence="3">The sequence shown here is derived from an EMBL/GenBank/DDBJ whole genome shotgun (WGS) entry which is preliminary data.</text>
</comment>
<keyword evidence="4" id="KW-1185">Reference proteome</keyword>
<keyword evidence="1" id="KW-0732">Signal</keyword>
<dbReference type="Pfam" id="PF13472">
    <property type="entry name" value="Lipase_GDSL_2"/>
    <property type="match status" value="1"/>
</dbReference>
<feature type="chain" id="PRO_5047256871" evidence="1">
    <location>
        <begin position="22"/>
        <end position="268"/>
    </location>
</feature>